<feature type="transmembrane region" description="Helical" evidence="1">
    <location>
        <begin position="12"/>
        <end position="31"/>
    </location>
</feature>
<dbReference type="InterPro" id="IPR010389">
    <property type="entry name" value="Urate_ox_N"/>
</dbReference>
<feature type="transmembrane region" description="Helical" evidence="1">
    <location>
        <begin position="96"/>
        <end position="116"/>
    </location>
</feature>
<evidence type="ECO:0000259" key="2">
    <source>
        <dbReference type="Pfam" id="PF06181"/>
    </source>
</evidence>
<accession>A0A4P9K3E0</accession>
<evidence type="ECO:0000313" key="4">
    <source>
        <dbReference type="Proteomes" id="UP000304864"/>
    </source>
</evidence>
<gene>
    <name evidence="3" type="ORF">FE785_01225</name>
</gene>
<feature type="domain" description="Urate oxidase N-terminal" evidence="2">
    <location>
        <begin position="134"/>
        <end position="202"/>
    </location>
</feature>
<dbReference type="Proteomes" id="UP000304864">
    <property type="component" value="Chromosome"/>
</dbReference>
<evidence type="ECO:0000313" key="3">
    <source>
        <dbReference type="EMBL" id="QCU89348.1"/>
    </source>
</evidence>
<name>A0A4P9K3E0_9GAMM</name>
<proteinExistence type="predicted"/>
<dbReference type="AlphaFoldDB" id="A0A4P9K3E0"/>
<dbReference type="Pfam" id="PF06181">
    <property type="entry name" value="Urate_ox_N"/>
    <property type="match status" value="1"/>
</dbReference>
<keyword evidence="1" id="KW-1133">Transmembrane helix</keyword>
<protein>
    <recommendedName>
        <fullName evidence="2">Urate oxidase N-terminal domain-containing protein</fullName>
    </recommendedName>
</protein>
<keyword evidence="4" id="KW-1185">Reference proteome</keyword>
<evidence type="ECO:0000256" key="1">
    <source>
        <dbReference type="SAM" id="Phobius"/>
    </source>
</evidence>
<feature type="transmembrane region" description="Helical" evidence="1">
    <location>
        <begin position="37"/>
        <end position="63"/>
    </location>
</feature>
<dbReference type="KEGG" id="thig:FE785_01225"/>
<keyword evidence="1" id="KW-0472">Membrane</keyword>
<dbReference type="RefSeq" id="WP_138563621.1">
    <property type="nucleotide sequence ID" value="NZ_CP040602.1"/>
</dbReference>
<organism evidence="3 4">
    <name type="scientific">Thiomicrorhabdus sediminis</name>
    <dbReference type="NCBI Taxonomy" id="2580412"/>
    <lineage>
        <taxon>Bacteria</taxon>
        <taxon>Pseudomonadati</taxon>
        <taxon>Pseudomonadota</taxon>
        <taxon>Gammaproteobacteria</taxon>
        <taxon>Thiotrichales</taxon>
        <taxon>Piscirickettsiaceae</taxon>
        <taxon>Thiomicrorhabdus</taxon>
    </lineage>
</organism>
<dbReference type="EMBL" id="CP040602">
    <property type="protein sequence ID" value="QCU89348.1"/>
    <property type="molecule type" value="Genomic_DNA"/>
</dbReference>
<reference evidence="3 4" key="1">
    <citation type="submission" date="2019-05" db="EMBL/GenBank/DDBJ databases">
        <title>Thiomicrorhabdus sediminis sp. nov, a novel sulfur-oxidizing bacterium isolated from coastal sediment.</title>
        <authorList>
            <person name="Liu X."/>
        </authorList>
    </citation>
    <scope>NUCLEOTIDE SEQUENCE [LARGE SCALE GENOMIC DNA]</scope>
    <source>
        <strain evidence="3 4">G1</strain>
    </source>
</reference>
<sequence length="203" mass="21335">MNPLNSIKGTIALGFITAIIAIFALDIPSMYPAESGVGSFSFLITVWLHVLAGIVWIGLLYYFNFVQVPAMGAATADTDGPGPAAIGKYIAPKALLWFRMAAATTWLIGVSLLAQANGAGGQGILDAFLLAEGSEVIGVGAWLGTIMAFNVWFLIWPNQKKILGMVSASAEDIAKAKTTAAMASRTNVVLSVPMLLCMFAAHI</sequence>
<dbReference type="OrthoDB" id="9787495at2"/>
<keyword evidence="1" id="KW-0812">Transmembrane</keyword>
<feature type="transmembrane region" description="Helical" evidence="1">
    <location>
        <begin position="136"/>
        <end position="155"/>
    </location>
</feature>